<sequence length="274" mass="29487">MLLVAVVAVVMLLAGVGVFDRSGHPGQPGGAGEEPGAENVVDLNRPFALTPAAHWADGEAGITTPPAMQVGEFSAEEVADATRQVKDVLVASRLDPAMLRDHNPDRYLGMLAPDVARQLRPLFGSGNERQVQALVSMIDNGSRLLPAAPKVKGSMRVEAGKAGELVVHTNYVFAYAFTADDVALPLDPMSVIVVVRADIEYVMRKGARWAPGSLGLWYEKVDGFYYSISCDAYAKGFIASDYHDRTPTRTKAKHDKVTYFDPEADIPLESGCPS</sequence>
<reference evidence="2" key="1">
    <citation type="submission" date="2016-10" db="EMBL/GenBank/DDBJ databases">
        <authorList>
            <person name="Varghese N."/>
            <person name="Submissions S."/>
        </authorList>
    </citation>
    <scope>NUCLEOTIDE SEQUENCE [LARGE SCALE GENOMIC DNA]</scope>
    <source>
        <strain evidence="2">DSM 44260</strain>
    </source>
</reference>
<organism evidence="1 2">
    <name type="scientific">Actinokineospora terrae</name>
    <dbReference type="NCBI Taxonomy" id="155974"/>
    <lineage>
        <taxon>Bacteria</taxon>
        <taxon>Bacillati</taxon>
        <taxon>Actinomycetota</taxon>
        <taxon>Actinomycetes</taxon>
        <taxon>Pseudonocardiales</taxon>
        <taxon>Pseudonocardiaceae</taxon>
        <taxon>Actinokineospora</taxon>
    </lineage>
</organism>
<evidence type="ECO:0000313" key="2">
    <source>
        <dbReference type="Proteomes" id="UP000199051"/>
    </source>
</evidence>
<gene>
    <name evidence="1" type="ORF">SAMN04487818_104528</name>
</gene>
<accession>A0A1H9R2P2</accession>
<proteinExistence type="predicted"/>
<name>A0A1H9R2P2_9PSEU</name>
<dbReference type="AlphaFoldDB" id="A0A1H9R2P2"/>
<protein>
    <submittedName>
        <fullName evidence="1">Uncharacterized protein</fullName>
    </submittedName>
</protein>
<keyword evidence="2" id="KW-1185">Reference proteome</keyword>
<dbReference type="STRING" id="155974.SAMN04487818_104528"/>
<dbReference type="Proteomes" id="UP000199051">
    <property type="component" value="Unassembled WGS sequence"/>
</dbReference>
<evidence type="ECO:0000313" key="1">
    <source>
        <dbReference type="EMBL" id="SER66329.1"/>
    </source>
</evidence>
<dbReference type="EMBL" id="FOGI01000004">
    <property type="protein sequence ID" value="SER66329.1"/>
    <property type="molecule type" value="Genomic_DNA"/>
</dbReference>